<dbReference type="HOGENOM" id="CLU_1422954_0_0_1"/>
<evidence type="ECO:0000313" key="2">
    <source>
        <dbReference type="EnsemblMetazoa" id="ISCW009171-PA"/>
    </source>
</evidence>
<gene>
    <name evidence="1" type="ORF">IscW_ISCW009171</name>
</gene>
<reference evidence="1 3" key="1">
    <citation type="submission" date="2008-03" db="EMBL/GenBank/DDBJ databases">
        <title>Annotation of Ixodes scapularis.</title>
        <authorList>
            <consortium name="Ixodes scapularis Genome Project Consortium"/>
            <person name="Caler E."/>
            <person name="Hannick L.I."/>
            <person name="Bidwell S."/>
            <person name="Joardar V."/>
            <person name="Thiagarajan M."/>
            <person name="Amedeo P."/>
            <person name="Galinsky K.J."/>
            <person name="Schobel S."/>
            <person name="Inman J."/>
            <person name="Hostetler J."/>
            <person name="Miller J."/>
            <person name="Hammond M."/>
            <person name="Megy K."/>
            <person name="Lawson D."/>
            <person name="Kodira C."/>
            <person name="Sutton G."/>
            <person name="Meyer J."/>
            <person name="Hill C.A."/>
            <person name="Birren B."/>
            <person name="Nene V."/>
            <person name="Collins F."/>
            <person name="Alarcon-Chaidez F."/>
            <person name="Wikel S."/>
            <person name="Strausberg R."/>
        </authorList>
    </citation>
    <scope>NUCLEOTIDE SEQUENCE [LARGE SCALE GENOMIC DNA]</scope>
    <source>
        <strain evidence="3">Wikel</strain>
        <strain evidence="1">Wikel colony</strain>
    </source>
</reference>
<sequence length="191" mass="20607">MARGHSAVLVTIDIHQAFDALPHAPIIDALRRLGVTGRSLSFVRAFLSDRTVTVKGGKEKSSPRHLTRGVPQGSADVFDAVEQLVQEHNETTRTSGAIDAVPPIFTQSRLAELQGLLKPLGEATDRHQGDGITSAILHLCIREKRVGTSLYKLCSTTEGRAIAHLFGQGRSTVNELYSFVQSSSQLSNPNG</sequence>
<evidence type="ECO:0000313" key="3">
    <source>
        <dbReference type="Proteomes" id="UP000001555"/>
    </source>
</evidence>
<dbReference type="VEuPathDB" id="VectorBase:ISCI015007"/>
<protein>
    <submittedName>
        <fullName evidence="1 2">Uncharacterized protein</fullName>
    </submittedName>
</protein>
<dbReference type="EMBL" id="ABJB010856981">
    <property type="status" value="NOT_ANNOTATED_CDS"/>
    <property type="molecule type" value="Genomic_DNA"/>
</dbReference>
<dbReference type="AlphaFoldDB" id="B7Q1B2"/>
<evidence type="ECO:0000313" key="1">
    <source>
        <dbReference type="EMBL" id="EEC12634.1"/>
    </source>
</evidence>
<organism>
    <name type="scientific">Ixodes scapularis</name>
    <name type="common">Black-legged tick</name>
    <name type="synonym">Deer tick</name>
    <dbReference type="NCBI Taxonomy" id="6945"/>
    <lineage>
        <taxon>Eukaryota</taxon>
        <taxon>Metazoa</taxon>
        <taxon>Ecdysozoa</taxon>
        <taxon>Arthropoda</taxon>
        <taxon>Chelicerata</taxon>
        <taxon>Arachnida</taxon>
        <taxon>Acari</taxon>
        <taxon>Parasitiformes</taxon>
        <taxon>Ixodida</taxon>
        <taxon>Ixodoidea</taxon>
        <taxon>Ixodidae</taxon>
        <taxon>Ixodinae</taxon>
        <taxon>Ixodes</taxon>
    </lineage>
</organism>
<keyword evidence="3" id="KW-1185">Reference proteome</keyword>
<dbReference type="EMBL" id="DS836793">
    <property type="protein sequence ID" value="EEC12634.1"/>
    <property type="molecule type" value="Genomic_DNA"/>
</dbReference>
<dbReference type="EMBL" id="ABJB010140982">
    <property type="status" value="NOT_ANNOTATED_CDS"/>
    <property type="molecule type" value="Genomic_DNA"/>
</dbReference>
<dbReference type="EnsemblMetazoa" id="ISCW009171-RA">
    <property type="protein sequence ID" value="ISCW009171-PA"/>
    <property type="gene ID" value="ISCW009171"/>
</dbReference>
<dbReference type="VEuPathDB" id="VectorBase:ISCW009171"/>
<reference evidence="2" key="2">
    <citation type="submission" date="2020-05" db="UniProtKB">
        <authorList>
            <consortium name="EnsemblMetazoa"/>
        </authorList>
    </citation>
    <scope>IDENTIFICATION</scope>
    <source>
        <strain evidence="2">wikel</strain>
    </source>
</reference>
<dbReference type="EMBL" id="ABJB010030798">
    <property type="status" value="NOT_ANNOTATED_CDS"/>
    <property type="molecule type" value="Genomic_DNA"/>
</dbReference>
<dbReference type="PaxDb" id="6945-B7Q1B2"/>
<accession>B7Q1B2</accession>
<proteinExistence type="predicted"/>
<name>B7Q1B2_IXOSC</name>
<dbReference type="Proteomes" id="UP000001555">
    <property type="component" value="Unassembled WGS sequence"/>
</dbReference>
<dbReference type="InParanoid" id="B7Q1B2"/>